<name>A0A2U1UXB1_9PROT</name>
<protein>
    <recommendedName>
        <fullName evidence="10">Type IV secretion system protein VirB10</fullName>
    </recommendedName>
</protein>
<dbReference type="Gene3D" id="2.40.128.260">
    <property type="entry name" value="Type IV secretion system, VirB10/TraB/TrbI"/>
    <property type="match status" value="2"/>
</dbReference>
<dbReference type="EMBL" id="PDOA01000057">
    <property type="protein sequence ID" value="PWC26316.1"/>
    <property type="molecule type" value="Genomic_DNA"/>
</dbReference>
<reference evidence="9" key="1">
    <citation type="submission" date="2017-10" db="EMBL/GenBank/DDBJ databases">
        <authorList>
            <person name="Toshchakov S.V."/>
            <person name="Goeva M.A."/>
        </authorList>
    </citation>
    <scope>NUCLEOTIDE SEQUENCE [LARGE SCALE GENOMIC DNA]</scope>
    <source>
        <strain evidence="9">JR1/69-1-13</strain>
    </source>
</reference>
<dbReference type="InterPro" id="IPR005498">
    <property type="entry name" value="T4SS_VirB10/TraB/TrbI"/>
</dbReference>
<dbReference type="AlphaFoldDB" id="A0A2U1UXB1"/>
<keyword evidence="9" id="KW-1185">Reference proteome</keyword>
<dbReference type="Proteomes" id="UP000245048">
    <property type="component" value="Unassembled WGS sequence"/>
</dbReference>
<feature type="region of interest" description="Disordered" evidence="6">
    <location>
        <begin position="45"/>
        <end position="68"/>
    </location>
</feature>
<dbReference type="CDD" id="cd16429">
    <property type="entry name" value="VirB10"/>
    <property type="match status" value="1"/>
</dbReference>
<comment type="caution">
    <text evidence="8">The sequence shown here is derived from an EMBL/GenBank/DDBJ whole genome shotgun (WGS) entry which is preliminary data.</text>
</comment>
<dbReference type="RefSeq" id="WP_109519400.1">
    <property type="nucleotide sequence ID" value="NZ_PDOA01000057.1"/>
</dbReference>
<evidence type="ECO:0000256" key="4">
    <source>
        <dbReference type="ARBA" id="ARBA00022989"/>
    </source>
</evidence>
<feature type="region of interest" description="Disordered" evidence="6">
    <location>
        <begin position="116"/>
        <end position="142"/>
    </location>
</feature>
<comment type="subcellular location">
    <subcellularLocation>
        <location evidence="1">Membrane</location>
        <topology evidence="1">Single-pass membrane protein</topology>
    </subcellularLocation>
</comment>
<feature type="transmembrane region" description="Helical" evidence="7">
    <location>
        <begin position="19"/>
        <end position="39"/>
    </location>
</feature>
<accession>A0A2U1UXB1</accession>
<keyword evidence="5 7" id="KW-0472">Membrane</keyword>
<evidence type="ECO:0008006" key="10">
    <source>
        <dbReference type="Google" id="ProtNLM"/>
    </source>
</evidence>
<dbReference type="OrthoDB" id="9807354at2"/>
<dbReference type="Pfam" id="PF03743">
    <property type="entry name" value="TrbI"/>
    <property type="match status" value="1"/>
</dbReference>
<sequence>MSEVGNAPPVGQGRRPMGFAGKIGIVTLCIGAAFAVWLINGGPQERQPPARDAGVASGEAGAPRPVFRMPPPEPIATVTPMVLPPPSMTLQPSAQAAPSAPVRPIKPSPIMAYEARSPGGTDDPAPPALPIGQGGLPGGEEDGLATRLRATHTEGTRARRLRNPHLTLTQGSLIGCIRETPVNTQLPGFVRCQVPQPVMSTTGTTVLLPAGTRLVGQVRQAMTQGQNRAFILWQRAETPDSVVVDLASPGTDPMGTPGIPVEVHSNFWARFGGAIMLSFIDAGLQAAAQTAANATEGDGTRITFNTARSGGTNAASRALDATVNIPPYGTSPAGAQEAVFVARDLDFSDVYELRLR</sequence>
<evidence type="ECO:0000313" key="8">
    <source>
        <dbReference type="EMBL" id="PWC26316.1"/>
    </source>
</evidence>
<organism evidence="8 9">
    <name type="scientific">Teichococcus aestuarii</name>
    <dbReference type="NCBI Taxonomy" id="568898"/>
    <lineage>
        <taxon>Bacteria</taxon>
        <taxon>Pseudomonadati</taxon>
        <taxon>Pseudomonadota</taxon>
        <taxon>Alphaproteobacteria</taxon>
        <taxon>Acetobacterales</taxon>
        <taxon>Roseomonadaceae</taxon>
        <taxon>Roseomonas</taxon>
    </lineage>
</organism>
<keyword evidence="3 7" id="KW-0812">Transmembrane</keyword>
<evidence type="ECO:0000313" key="9">
    <source>
        <dbReference type="Proteomes" id="UP000245048"/>
    </source>
</evidence>
<comment type="similarity">
    <text evidence="2">Belongs to the TrbI/VirB10 family.</text>
</comment>
<evidence type="ECO:0000256" key="5">
    <source>
        <dbReference type="ARBA" id="ARBA00023136"/>
    </source>
</evidence>
<gene>
    <name evidence="8" type="ORF">CR165_23915</name>
</gene>
<evidence type="ECO:0000256" key="7">
    <source>
        <dbReference type="SAM" id="Phobius"/>
    </source>
</evidence>
<dbReference type="InterPro" id="IPR042217">
    <property type="entry name" value="T4SS_VirB10/TrbI"/>
</dbReference>
<proteinExistence type="inferred from homology"/>
<evidence type="ECO:0000256" key="1">
    <source>
        <dbReference type="ARBA" id="ARBA00004167"/>
    </source>
</evidence>
<dbReference type="GO" id="GO:0016020">
    <property type="term" value="C:membrane"/>
    <property type="evidence" value="ECO:0007669"/>
    <property type="project" value="UniProtKB-SubCell"/>
</dbReference>
<evidence type="ECO:0000256" key="2">
    <source>
        <dbReference type="ARBA" id="ARBA00010265"/>
    </source>
</evidence>
<evidence type="ECO:0000256" key="3">
    <source>
        <dbReference type="ARBA" id="ARBA00022692"/>
    </source>
</evidence>
<evidence type="ECO:0000256" key="6">
    <source>
        <dbReference type="SAM" id="MobiDB-lite"/>
    </source>
</evidence>
<keyword evidence="4 7" id="KW-1133">Transmembrane helix</keyword>